<gene>
    <name evidence="1" type="ORF">ACFQ24_01970</name>
</gene>
<comment type="caution">
    <text evidence="1">The sequence shown here is derived from an EMBL/GenBank/DDBJ whole genome shotgun (WGS) entry which is preliminary data.</text>
</comment>
<evidence type="ECO:0000313" key="1">
    <source>
        <dbReference type="EMBL" id="MFD1103685.1"/>
    </source>
</evidence>
<dbReference type="EMBL" id="JBHTLS010000009">
    <property type="protein sequence ID" value="MFD1103685.1"/>
    <property type="molecule type" value="Genomic_DNA"/>
</dbReference>
<protein>
    <submittedName>
        <fullName evidence="1">Uncharacterized protein</fullName>
    </submittedName>
</protein>
<dbReference type="Proteomes" id="UP001597203">
    <property type="component" value="Unassembled WGS sequence"/>
</dbReference>
<proteinExistence type="predicted"/>
<organism evidence="1 2">
    <name type="scientific">Sphingobium olei</name>
    <dbReference type="NCBI Taxonomy" id="420955"/>
    <lineage>
        <taxon>Bacteria</taxon>
        <taxon>Pseudomonadati</taxon>
        <taxon>Pseudomonadota</taxon>
        <taxon>Alphaproteobacteria</taxon>
        <taxon>Sphingomonadales</taxon>
        <taxon>Sphingomonadaceae</taxon>
        <taxon>Sphingobium</taxon>
    </lineage>
</organism>
<sequence>MSRDRIEVRECDRCKAKVEARELDAFARWGSGTITGEREGRPVGFANADFCPDCLDFIVSWFGQVMRERDEKRTVSAPTRAPRPPAKEIAAKLIADNIARSPELDDYLARLDAITSLDDLQEYQASNGLRLIEWLADPALSERVQAAHYAAFERLENPLQDEEQADV</sequence>
<name>A0ABW3NWT5_9SPHN</name>
<evidence type="ECO:0000313" key="2">
    <source>
        <dbReference type="Proteomes" id="UP001597203"/>
    </source>
</evidence>
<accession>A0ABW3NWT5</accession>
<dbReference type="RefSeq" id="WP_380908683.1">
    <property type="nucleotide sequence ID" value="NZ_JBHTLS010000009.1"/>
</dbReference>
<keyword evidence="2" id="KW-1185">Reference proteome</keyword>
<reference evidence="2" key="1">
    <citation type="journal article" date="2019" name="Int. J. Syst. Evol. Microbiol.">
        <title>The Global Catalogue of Microorganisms (GCM) 10K type strain sequencing project: providing services to taxonomists for standard genome sequencing and annotation.</title>
        <authorList>
            <consortium name="The Broad Institute Genomics Platform"/>
            <consortium name="The Broad Institute Genome Sequencing Center for Infectious Disease"/>
            <person name="Wu L."/>
            <person name="Ma J."/>
        </authorList>
    </citation>
    <scope>NUCLEOTIDE SEQUENCE [LARGE SCALE GENOMIC DNA]</scope>
    <source>
        <strain evidence="2">CCUG 54329</strain>
    </source>
</reference>